<comment type="caution">
    <text evidence="1">The sequence shown here is derived from an EMBL/GenBank/DDBJ whole genome shotgun (WGS) entry which is preliminary data.</text>
</comment>
<gene>
    <name evidence="1" type="ORF">Tco_1041923</name>
</gene>
<evidence type="ECO:0000313" key="2">
    <source>
        <dbReference type="Proteomes" id="UP001151760"/>
    </source>
</evidence>
<dbReference type="EMBL" id="BQNB010018510">
    <property type="protein sequence ID" value="GJT75198.1"/>
    <property type="molecule type" value="Genomic_DNA"/>
</dbReference>
<dbReference type="Proteomes" id="UP001151760">
    <property type="component" value="Unassembled WGS sequence"/>
</dbReference>
<protein>
    <submittedName>
        <fullName evidence="1">Uncharacterized protein</fullName>
    </submittedName>
</protein>
<evidence type="ECO:0000313" key="1">
    <source>
        <dbReference type="EMBL" id="GJT75198.1"/>
    </source>
</evidence>
<name>A0ABQ5GIH5_9ASTR</name>
<reference evidence="1" key="1">
    <citation type="journal article" date="2022" name="Int. J. Mol. Sci.">
        <title>Draft Genome of Tanacetum Coccineum: Genomic Comparison of Closely Related Tanacetum-Family Plants.</title>
        <authorList>
            <person name="Yamashiro T."/>
            <person name="Shiraishi A."/>
            <person name="Nakayama K."/>
            <person name="Satake H."/>
        </authorList>
    </citation>
    <scope>NUCLEOTIDE SEQUENCE</scope>
</reference>
<reference evidence="1" key="2">
    <citation type="submission" date="2022-01" db="EMBL/GenBank/DDBJ databases">
        <authorList>
            <person name="Yamashiro T."/>
            <person name="Shiraishi A."/>
            <person name="Satake H."/>
            <person name="Nakayama K."/>
        </authorList>
    </citation>
    <scope>NUCLEOTIDE SEQUENCE</scope>
</reference>
<sequence length="114" mass="12922">MSAESDNDKFSMVDEEDLTFKKLAPMAEEIIMLSEVLKRNCISPSNSHPPVVITKNMSTVIDNCKFIIVDEEDLIFKKIPAMAEEIMVQKVADGWRDTVSYFVEKAVKKYAGDE</sequence>
<organism evidence="1 2">
    <name type="scientific">Tanacetum coccineum</name>
    <dbReference type="NCBI Taxonomy" id="301880"/>
    <lineage>
        <taxon>Eukaryota</taxon>
        <taxon>Viridiplantae</taxon>
        <taxon>Streptophyta</taxon>
        <taxon>Embryophyta</taxon>
        <taxon>Tracheophyta</taxon>
        <taxon>Spermatophyta</taxon>
        <taxon>Magnoliopsida</taxon>
        <taxon>eudicotyledons</taxon>
        <taxon>Gunneridae</taxon>
        <taxon>Pentapetalae</taxon>
        <taxon>asterids</taxon>
        <taxon>campanulids</taxon>
        <taxon>Asterales</taxon>
        <taxon>Asteraceae</taxon>
        <taxon>Asteroideae</taxon>
        <taxon>Anthemideae</taxon>
        <taxon>Anthemidinae</taxon>
        <taxon>Tanacetum</taxon>
    </lineage>
</organism>
<proteinExistence type="predicted"/>
<accession>A0ABQ5GIH5</accession>
<keyword evidence="2" id="KW-1185">Reference proteome</keyword>